<dbReference type="AlphaFoldDB" id="A0AAD7BT37"/>
<feature type="transmembrane region" description="Helical" evidence="1">
    <location>
        <begin position="159"/>
        <end position="184"/>
    </location>
</feature>
<keyword evidence="1" id="KW-0812">Transmembrane</keyword>
<keyword evidence="1" id="KW-0472">Membrane</keyword>
<feature type="transmembrane region" description="Helical" evidence="1">
    <location>
        <begin position="116"/>
        <end position="139"/>
    </location>
</feature>
<name>A0AAD7BT37_MYCRO</name>
<evidence type="ECO:0000256" key="1">
    <source>
        <dbReference type="SAM" id="Phobius"/>
    </source>
</evidence>
<proteinExistence type="predicted"/>
<organism evidence="2 3">
    <name type="scientific">Mycena rosella</name>
    <name type="common">Pink bonnet</name>
    <name type="synonym">Agaricus rosellus</name>
    <dbReference type="NCBI Taxonomy" id="1033263"/>
    <lineage>
        <taxon>Eukaryota</taxon>
        <taxon>Fungi</taxon>
        <taxon>Dikarya</taxon>
        <taxon>Basidiomycota</taxon>
        <taxon>Agaricomycotina</taxon>
        <taxon>Agaricomycetes</taxon>
        <taxon>Agaricomycetidae</taxon>
        <taxon>Agaricales</taxon>
        <taxon>Marasmiineae</taxon>
        <taxon>Mycenaceae</taxon>
        <taxon>Mycena</taxon>
    </lineage>
</organism>
<reference evidence="2" key="1">
    <citation type="submission" date="2023-03" db="EMBL/GenBank/DDBJ databases">
        <title>Massive genome expansion in bonnet fungi (Mycena s.s.) driven by repeated elements and novel gene families across ecological guilds.</title>
        <authorList>
            <consortium name="Lawrence Berkeley National Laboratory"/>
            <person name="Harder C.B."/>
            <person name="Miyauchi S."/>
            <person name="Viragh M."/>
            <person name="Kuo A."/>
            <person name="Thoen E."/>
            <person name="Andreopoulos B."/>
            <person name="Lu D."/>
            <person name="Skrede I."/>
            <person name="Drula E."/>
            <person name="Henrissat B."/>
            <person name="Morin E."/>
            <person name="Kohler A."/>
            <person name="Barry K."/>
            <person name="LaButti K."/>
            <person name="Morin E."/>
            <person name="Salamov A."/>
            <person name="Lipzen A."/>
            <person name="Mereny Z."/>
            <person name="Hegedus B."/>
            <person name="Baldrian P."/>
            <person name="Stursova M."/>
            <person name="Weitz H."/>
            <person name="Taylor A."/>
            <person name="Grigoriev I.V."/>
            <person name="Nagy L.G."/>
            <person name="Martin F."/>
            <person name="Kauserud H."/>
        </authorList>
    </citation>
    <scope>NUCLEOTIDE SEQUENCE</scope>
    <source>
        <strain evidence="2">CBHHK067</strain>
    </source>
</reference>
<keyword evidence="1" id="KW-1133">Transmembrane helix</keyword>
<sequence length="335" mass="36701">MSSSGTFFFGAYTVIIFLSTRMLIRRGLKARVHWILLVITLFMYLLSTAYWTYRFADVINRIQIYIESPQNPPSSSSVTKWLPLFNALVLVNYVLSDGVVLWRARLISSPDHHKVMYLPLFFMVLASLSSAGVIGLRIASVSSFAIGESPAFIKTLNTLQVAGLGLSFISNVCATGVVGATAWVHRRTIRAGSYKTTQGNRILGLLLESGVLYCVFGLLGVVSILIRLPYNTLGDLVGPINVQVAGAYTPIVLLLVSMQRSLSDTSLLGTIPDAAISTPFQYSVSNPASVRPAFSVQLATRDENTDAEAYPEVGRFKENQHEKGHQYQVSDAILV</sequence>
<feature type="transmembrane region" description="Helical" evidence="1">
    <location>
        <begin position="31"/>
        <end position="53"/>
    </location>
</feature>
<feature type="transmembrane region" description="Helical" evidence="1">
    <location>
        <begin position="205"/>
        <end position="230"/>
    </location>
</feature>
<protein>
    <submittedName>
        <fullName evidence="2">Uncharacterized protein</fullName>
    </submittedName>
</protein>
<accession>A0AAD7BT37</accession>
<evidence type="ECO:0000313" key="3">
    <source>
        <dbReference type="Proteomes" id="UP001221757"/>
    </source>
</evidence>
<feature type="transmembrane region" description="Helical" evidence="1">
    <location>
        <begin position="236"/>
        <end position="256"/>
    </location>
</feature>
<gene>
    <name evidence="2" type="ORF">B0H17DRAFT_543024</name>
</gene>
<evidence type="ECO:0000313" key="2">
    <source>
        <dbReference type="EMBL" id="KAJ7629892.1"/>
    </source>
</evidence>
<dbReference type="Proteomes" id="UP001221757">
    <property type="component" value="Unassembled WGS sequence"/>
</dbReference>
<feature type="transmembrane region" description="Helical" evidence="1">
    <location>
        <begin position="6"/>
        <end position="24"/>
    </location>
</feature>
<feature type="transmembrane region" description="Helical" evidence="1">
    <location>
        <begin position="81"/>
        <end position="104"/>
    </location>
</feature>
<keyword evidence="3" id="KW-1185">Reference proteome</keyword>
<comment type="caution">
    <text evidence="2">The sequence shown here is derived from an EMBL/GenBank/DDBJ whole genome shotgun (WGS) entry which is preliminary data.</text>
</comment>
<dbReference type="EMBL" id="JARKIE010000527">
    <property type="protein sequence ID" value="KAJ7629892.1"/>
    <property type="molecule type" value="Genomic_DNA"/>
</dbReference>